<dbReference type="SUPFAM" id="SSF53850">
    <property type="entry name" value="Periplasmic binding protein-like II"/>
    <property type="match status" value="1"/>
</dbReference>
<dbReference type="EMBL" id="VYKL01000045">
    <property type="protein sequence ID" value="KAA9014512.1"/>
    <property type="molecule type" value="Genomic_DNA"/>
</dbReference>
<dbReference type="OrthoDB" id="9812878at2"/>
<comment type="similarity">
    <text evidence="6">Belongs to the nlpA lipoprotein family.</text>
</comment>
<reference evidence="9 10" key="1">
    <citation type="submission" date="2019-09" db="EMBL/GenBank/DDBJ databases">
        <title>Whole genome sequences of isolates from the Mars Exploration Rovers.</title>
        <authorList>
            <person name="Seuylemezian A."/>
            <person name="Vaishampayan P."/>
        </authorList>
    </citation>
    <scope>NUCLEOTIDE SEQUENCE [LARGE SCALE GENOMIC DNA]</scope>
    <source>
        <strain evidence="9 10">MER_TA_151</strain>
    </source>
</reference>
<dbReference type="Proteomes" id="UP000326671">
    <property type="component" value="Unassembled WGS sequence"/>
</dbReference>
<evidence type="ECO:0000256" key="2">
    <source>
        <dbReference type="ARBA" id="ARBA00022729"/>
    </source>
</evidence>
<name>A0A5J5H495_9BACI</name>
<dbReference type="PANTHER" id="PTHR30429">
    <property type="entry name" value="D-METHIONINE-BINDING LIPOPROTEIN METQ"/>
    <property type="match status" value="1"/>
</dbReference>
<dbReference type="InterPro" id="IPR004872">
    <property type="entry name" value="Lipoprotein_NlpA"/>
</dbReference>
<keyword evidence="4" id="KW-0564">Palmitate</keyword>
<dbReference type="RefSeq" id="WP_150442439.1">
    <property type="nucleotide sequence ID" value="NZ_VYKL01000045.1"/>
</dbReference>
<feature type="chain" id="PRO_5039079795" description="Lipoprotein" evidence="8">
    <location>
        <begin position="19"/>
        <end position="279"/>
    </location>
</feature>
<keyword evidence="3" id="KW-0472">Membrane</keyword>
<dbReference type="Pfam" id="PF03180">
    <property type="entry name" value="Lipoprotein_9"/>
    <property type="match status" value="1"/>
</dbReference>
<dbReference type="PROSITE" id="PS51257">
    <property type="entry name" value="PROKAR_LIPOPROTEIN"/>
    <property type="match status" value="1"/>
</dbReference>
<evidence type="ECO:0000313" key="9">
    <source>
        <dbReference type="EMBL" id="KAA9014512.1"/>
    </source>
</evidence>
<dbReference type="GO" id="GO:0016020">
    <property type="term" value="C:membrane"/>
    <property type="evidence" value="ECO:0007669"/>
    <property type="project" value="UniProtKB-SubCell"/>
</dbReference>
<evidence type="ECO:0000256" key="8">
    <source>
        <dbReference type="SAM" id="SignalP"/>
    </source>
</evidence>
<keyword evidence="10" id="KW-1185">Reference proteome</keyword>
<organism evidence="9 10">
    <name type="scientific">Niallia endozanthoxylica</name>
    <dbReference type="NCBI Taxonomy" id="2036016"/>
    <lineage>
        <taxon>Bacteria</taxon>
        <taxon>Bacillati</taxon>
        <taxon>Bacillota</taxon>
        <taxon>Bacilli</taxon>
        <taxon>Bacillales</taxon>
        <taxon>Bacillaceae</taxon>
        <taxon>Niallia</taxon>
    </lineage>
</organism>
<dbReference type="PIRSF" id="PIRSF002854">
    <property type="entry name" value="MetQ"/>
    <property type="match status" value="1"/>
</dbReference>
<evidence type="ECO:0000256" key="7">
    <source>
        <dbReference type="PIRSR" id="PIRSR002854-1"/>
    </source>
</evidence>
<dbReference type="Gene3D" id="3.40.190.10">
    <property type="entry name" value="Periplasmic binding protein-like II"/>
    <property type="match status" value="2"/>
</dbReference>
<feature type="lipid moiety-binding region" description="S-diacylglycerol cysteine" evidence="7">
    <location>
        <position position="20"/>
    </location>
</feature>
<sequence length="279" mass="30250">MKKWFIGFILLLTAAVLAACGGKEEKNEAADAPASESKEVKFGATAGPYSDMVSTIIKPGLEEKGYKVELVEFSDYIQPNNALDTGDIDANLFQHSIYLETFANQNNMDLTGLISVPTAPMGIYSNNYKSLDDVKDGATVAIPNDPTNAARAFNTLQDAGLITVSKDADPLTVSEKDIAENKKNLKFQPIEAGQLPRAVESADLSAVPGNFALAANMNLLDALQLENMDDKYRNVVAVKTANKDSQLAQDIKEVVESEAFEKAIDENFKGFGKPTWMTK</sequence>
<comment type="subcellular location">
    <subcellularLocation>
        <location evidence="1">Membrane</location>
        <topology evidence="1">Lipid-anchor</topology>
    </subcellularLocation>
</comment>
<evidence type="ECO:0000313" key="10">
    <source>
        <dbReference type="Proteomes" id="UP000326671"/>
    </source>
</evidence>
<feature type="signal peptide" evidence="8">
    <location>
        <begin position="1"/>
        <end position="18"/>
    </location>
</feature>
<evidence type="ECO:0000256" key="6">
    <source>
        <dbReference type="PIRNR" id="PIRNR002854"/>
    </source>
</evidence>
<protein>
    <recommendedName>
        <fullName evidence="6">Lipoprotein</fullName>
    </recommendedName>
</protein>
<accession>A0A5J5H495</accession>
<keyword evidence="2 8" id="KW-0732">Signal</keyword>
<evidence type="ECO:0000256" key="4">
    <source>
        <dbReference type="ARBA" id="ARBA00023139"/>
    </source>
</evidence>
<evidence type="ECO:0000256" key="5">
    <source>
        <dbReference type="ARBA" id="ARBA00023288"/>
    </source>
</evidence>
<evidence type="ECO:0000256" key="1">
    <source>
        <dbReference type="ARBA" id="ARBA00004635"/>
    </source>
</evidence>
<proteinExistence type="inferred from homology"/>
<evidence type="ECO:0000256" key="3">
    <source>
        <dbReference type="ARBA" id="ARBA00023136"/>
    </source>
</evidence>
<dbReference type="PANTHER" id="PTHR30429:SF0">
    <property type="entry name" value="METHIONINE-BINDING LIPOPROTEIN METQ"/>
    <property type="match status" value="1"/>
</dbReference>
<keyword evidence="5 6" id="KW-0449">Lipoprotein</keyword>
<gene>
    <name evidence="9" type="ORF">F4V44_23495</name>
</gene>
<comment type="caution">
    <text evidence="9">The sequence shown here is derived from an EMBL/GenBank/DDBJ whole genome shotgun (WGS) entry which is preliminary data.</text>
</comment>
<dbReference type="AlphaFoldDB" id="A0A5J5H495"/>